<sequence>MKTSRGVRGGSKGRSAITTGTVSSWGQPTCSGGVVQQRRPPEQNVVQDARGEDDFSQMGEGDEEEYVLEEGEFEEGGGVGEFKEGEGKEGEGEEEEEEGGGEEEEEDEEEEEEEEEEDKDGGEED</sequence>
<evidence type="ECO:0000313" key="2">
    <source>
        <dbReference type="EMBL" id="GBG78054.1"/>
    </source>
</evidence>
<dbReference type="Gramene" id="GBG78054">
    <property type="protein sequence ID" value="GBG78054"/>
    <property type="gene ID" value="CBR_g25991"/>
</dbReference>
<evidence type="ECO:0000256" key="1">
    <source>
        <dbReference type="SAM" id="MobiDB-lite"/>
    </source>
</evidence>
<feature type="region of interest" description="Disordered" evidence="1">
    <location>
        <begin position="1"/>
        <end position="125"/>
    </location>
</feature>
<proteinExistence type="predicted"/>
<feature type="compositionally biased region" description="Acidic residues" evidence="1">
    <location>
        <begin position="91"/>
        <end position="125"/>
    </location>
</feature>
<name>A0A388L6Z4_CHABU</name>
<comment type="caution">
    <text evidence="2">The sequence shown here is derived from an EMBL/GenBank/DDBJ whole genome shotgun (WGS) entry which is preliminary data.</text>
</comment>
<organism evidence="2 3">
    <name type="scientific">Chara braunii</name>
    <name type="common">Braun's stonewort</name>
    <dbReference type="NCBI Taxonomy" id="69332"/>
    <lineage>
        <taxon>Eukaryota</taxon>
        <taxon>Viridiplantae</taxon>
        <taxon>Streptophyta</taxon>
        <taxon>Charophyceae</taxon>
        <taxon>Charales</taxon>
        <taxon>Characeae</taxon>
        <taxon>Chara</taxon>
    </lineage>
</organism>
<dbReference type="AlphaFoldDB" id="A0A388L6Z4"/>
<reference evidence="2 3" key="1">
    <citation type="journal article" date="2018" name="Cell">
        <title>The Chara Genome: Secondary Complexity and Implications for Plant Terrestrialization.</title>
        <authorList>
            <person name="Nishiyama T."/>
            <person name="Sakayama H."/>
            <person name="Vries J.D."/>
            <person name="Buschmann H."/>
            <person name="Saint-Marcoux D."/>
            <person name="Ullrich K.K."/>
            <person name="Haas F.B."/>
            <person name="Vanderstraeten L."/>
            <person name="Becker D."/>
            <person name="Lang D."/>
            <person name="Vosolsobe S."/>
            <person name="Rombauts S."/>
            <person name="Wilhelmsson P.K.I."/>
            <person name="Janitza P."/>
            <person name="Kern R."/>
            <person name="Heyl A."/>
            <person name="Rumpler F."/>
            <person name="Villalobos L.I.A.C."/>
            <person name="Clay J.M."/>
            <person name="Skokan R."/>
            <person name="Toyoda A."/>
            <person name="Suzuki Y."/>
            <person name="Kagoshima H."/>
            <person name="Schijlen E."/>
            <person name="Tajeshwar N."/>
            <person name="Catarino B."/>
            <person name="Hetherington A.J."/>
            <person name="Saltykova A."/>
            <person name="Bonnot C."/>
            <person name="Breuninger H."/>
            <person name="Symeonidi A."/>
            <person name="Radhakrishnan G.V."/>
            <person name="Van Nieuwerburgh F."/>
            <person name="Deforce D."/>
            <person name="Chang C."/>
            <person name="Karol K.G."/>
            <person name="Hedrich R."/>
            <person name="Ulvskov P."/>
            <person name="Glockner G."/>
            <person name="Delwiche C.F."/>
            <person name="Petrasek J."/>
            <person name="Van de Peer Y."/>
            <person name="Friml J."/>
            <person name="Beilby M."/>
            <person name="Dolan L."/>
            <person name="Kohara Y."/>
            <person name="Sugano S."/>
            <person name="Fujiyama A."/>
            <person name="Delaux P.-M."/>
            <person name="Quint M."/>
            <person name="TheiBen G."/>
            <person name="Hagemann M."/>
            <person name="Harholt J."/>
            <person name="Dunand C."/>
            <person name="Zachgo S."/>
            <person name="Langdale J."/>
            <person name="Maumus F."/>
            <person name="Straeten D.V.D."/>
            <person name="Gould S.B."/>
            <person name="Rensing S.A."/>
        </authorList>
    </citation>
    <scope>NUCLEOTIDE SEQUENCE [LARGE SCALE GENOMIC DNA]</scope>
    <source>
        <strain evidence="2 3">S276</strain>
    </source>
</reference>
<keyword evidence="3" id="KW-1185">Reference proteome</keyword>
<dbReference type="EMBL" id="BFEA01000285">
    <property type="protein sequence ID" value="GBG78054.1"/>
    <property type="molecule type" value="Genomic_DNA"/>
</dbReference>
<feature type="compositionally biased region" description="Acidic residues" evidence="1">
    <location>
        <begin position="60"/>
        <end position="75"/>
    </location>
</feature>
<gene>
    <name evidence="2" type="ORF">CBR_g25991</name>
</gene>
<feature type="compositionally biased region" description="Polar residues" evidence="1">
    <location>
        <begin position="16"/>
        <end position="30"/>
    </location>
</feature>
<evidence type="ECO:0000313" key="3">
    <source>
        <dbReference type="Proteomes" id="UP000265515"/>
    </source>
</evidence>
<accession>A0A388L6Z4</accession>
<dbReference type="Proteomes" id="UP000265515">
    <property type="component" value="Unassembled WGS sequence"/>
</dbReference>
<feature type="compositionally biased region" description="Basic and acidic residues" evidence="1">
    <location>
        <begin position="81"/>
        <end position="90"/>
    </location>
</feature>
<protein>
    <submittedName>
        <fullName evidence="2">Uncharacterized protein</fullName>
    </submittedName>
</protein>